<dbReference type="InterPro" id="IPR035892">
    <property type="entry name" value="C2_domain_sf"/>
</dbReference>
<comment type="caution">
    <text evidence="2">The sequence shown here is derived from an EMBL/GenBank/DDBJ whole genome shotgun (WGS) entry which is preliminary data.</text>
</comment>
<evidence type="ECO:0000313" key="2">
    <source>
        <dbReference type="EMBL" id="KAK8889515.1"/>
    </source>
</evidence>
<reference evidence="2 3" key="1">
    <citation type="submission" date="2024-04" db="EMBL/GenBank/DDBJ databases">
        <title>Tritrichomonas musculus Genome.</title>
        <authorList>
            <person name="Alves-Ferreira E."/>
            <person name="Grigg M."/>
            <person name="Lorenzi H."/>
            <person name="Galac M."/>
        </authorList>
    </citation>
    <scope>NUCLEOTIDE SEQUENCE [LARGE SCALE GENOMIC DNA]</scope>
    <source>
        <strain evidence="2 3">EAF2021</strain>
    </source>
</reference>
<gene>
    <name evidence="2" type="ORF">M9Y10_034264</name>
</gene>
<sequence length="334" mass="38006">MSRVEVNIKNIEELVIPTSDPCQVFVIIQNSERYNSQSSVLYDPSETVTMNESFQVSSRNPLIDSIIFTLFYRTELNKYNPIGTARLEINKLCEANSNDEKLPIFSFSSDTINCGFLNISFTYSPISKNKEEKATNLLQSLKLNSDSSDSFSDSDDIPIRKKKKLRTPAAFRARNYGRLNSAIDADSFKPKIFKKSGRHKKKDVELKERENGPTAASLALLQKNKLLQKSISKLKIDPEKLKLFADYKVCLDNNDEALNKARIEYKAMENGIIRNEISTTTMMSIENCIELTQKLIDQLKKDKPSEKNTTPQQSQNKQAINSNLNQNSPIKKEK</sequence>
<evidence type="ECO:0000256" key="1">
    <source>
        <dbReference type="SAM" id="MobiDB-lite"/>
    </source>
</evidence>
<feature type="compositionally biased region" description="Polar residues" evidence="1">
    <location>
        <begin position="307"/>
        <end position="334"/>
    </location>
</feature>
<feature type="region of interest" description="Disordered" evidence="1">
    <location>
        <begin position="299"/>
        <end position="334"/>
    </location>
</feature>
<dbReference type="Proteomes" id="UP001470230">
    <property type="component" value="Unassembled WGS sequence"/>
</dbReference>
<name>A0ABR2KEG0_9EUKA</name>
<protein>
    <recommendedName>
        <fullName evidence="4">C2 NT-type domain-containing protein</fullName>
    </recommendedName>
</protein>
<proteinExistence type="predicted"/>
<dbReference type="EMBL" id="JAPFFF010000005">
    <property type="protein sequence ID" value="KAK8889515.1"/>
    <property type="molecule type" value="Genomic_DNA"/>
</dbReference>
<dbReference type="SUPFAM" id="SSF49562">
    <property type="entry name" value="C2 domain (Calcium/lipid-binding domain, CaLB)"/>
    <property type="match status" value="1"/>
</dbReference>
<evidence type="ECO:0008006" key="4">
    <source>
        <dbReference type="Google" id="ProtNLM"/>
    </source>
</evidence>
<evidence type="ECO:0000313" key="3">
    <source>
        <dbReference type="Proteomes" id="UP001470230"/>
    </source>
</evidence>
<organism evidence="2 3">
    <name type="scientific">Tritrichomonas musculus</name>
    <dbReference type="NCBI Taxonomy" id="1915356"/>
    <lineage>
        <taxon>Eukaryota</taxon>
        <taxon>Metamonada</taxon>
        <taxon>Parabasalia</taxon>
        <taxon>Tritrichomonadida</taxon>
        <taxon>Tritrichomonadidae</taxon>
        <taxon>Tritrichomonas</taxon>
    </lineage>
</organism>
<keyword evidence="3" id="KW-1185">Reference proteome</keyword>
<accession>A0ABR2KEG0</accession>